<gene>
    <name evidence="2" type="ORF">CDAR_266211</name>
</gene>
<accession>A0AAV4QZJ2</accession>
<keyword evidence="3" id="KW-1185">Reference proteome</keyword>
<evidence type="ECO:0000313" key="2">
    <source>
        <dbReference type="EMBL" id="GIY14662.1"/>
    </source>
</evidence>
<evidence type="ECO:0000256" key="1">
    <source>
        <dbReference type="SAM" id="MobiDB-lite"/>
    </source>
</evidence>
<organism evidence="2 3">
    <name type="scientific">Caerostris darwini</name>
    <dbReference type="NCBI Taxonomy" id="1538125"/>
    <lineage>
        <taxon>Eukaryota</taxon>
        <taxon>Metazoa</taxon>
        <taxon>Ecdysozoa</taxon>
        <taxon>Arthropoda</taxon>
        <taxon>Chelicerata</taxon>
        <taxon>Arachnida</taxon>
        <taxon>Araneae</taxon>
        <taxon>Araneomorphae</taxon>
        <taxon>Entelegynae</taxon>
        <taxon>Araneoidea</taxon>
        <taxon>Araneidae</taxon>
        <taxon>Caerostris</taxon>
    </lineage>
</organism>
<evidence type="ECO:0000313" key="3">
    <source>
        <dbReference type="Proteomes" id="UP001054837"/>
    </source>
</evidence>
<sequence>MDIPQKEKINCNNLQSDIDSHCYRSGECELIEGIEKRNTDHRVVEVGEASLDLEPGRPGADDPLSGLDGHGDDPGVKLVLHVEASVQNRAIAISESVERERTEEERISSLE</sequence>
<dbReference type="AlphaFoldDB" id="A0AAV4QZJ2"/>
<feature type="region of interest" description="Disordered" evidence="1">
    <location>
        <begin position="48"/>
        <end position="72"/>
    </location>
</feature>
<proteinExistence type="predicted"/>
<comment type="caution">
    <text evidence="2">The sequence shown here is derived from an EMBL/GenBank/DDBJ whole genome shotgun (WGS) entry which is preliminary data.</text>
</comment>
<protein>
    <submittedName>
        <fullName evidence="2">Uncharacterized protein</fullName>
    </submittedName>
</protein>
<dbReference type="Proteomes" id="UP001054837">
    <property type="component" value="Unassembled WGS sequence"/>
</dbReference>
<reference evidence="2 3" key="1">
    <citation type="submission" date="2021-06" db="EMBL/GenBank/DDBJ databases">
        <title>Caerostris darwini draft genome.</title>
        <authorList>
            <person name="Kono N."/>
            <person name="Arakawa K."/>
        </authorList>
    </citation>
    <scope>NUCLEOTIDE SEQUENCE [LARGE SCALE GENOMIC DNA]</scope>
</reference>
<dbReference type="EMBL" id="BPLQ01005399">
    <property type="protein sequence ID" value="GIY14662.1"/>
    <property type="molecule type" value="Genomic_DNA"/>
</dbReference>
<name>A0AAV4QZJ2_9ARAC</name>